<keyword evidence="7" id="KW-0902">Two-component regulatory system</keyword>
<dbReference type="SUPFAM" id="SSF47384">
    <property type="entry name" value="Homodimeric domain of signal transducing histidine kinase"/>
    <property type="match status" value="1"/>
</dbReference>
<dbReference type="InterPro" id="IPR050980">
    <property type="entry name" value="2C_sensor_his_kinase"/>
</dbReference>
<dbReference type="SMART" id="SM00387">
    <property type="entry name" value="HATPase_c"/>
    <property type="match status" value="1"/>
</dbReference>
<dbReference type="RefSeq" id="WP_170193636.1">
    <property type="nucleotide sequence ID" value="NZ_JABBNB010000006.1"/>
</dbReference>
<dbReference type="Gene3D" id="1.10.287.130">
    <property type="match status" value="1"/>
</dbReference>
<dbReference type="InterPro" id="IPR005467">
    <property type="entry name" value="His_kinase_dom"/>
</dbReference>
<dbReference type="InterPro" id="IPR036890">
    <property type="entry name" value="HATPase_C_sf"/>
</dbReference>
<evidence type="ECO:0000256" key="2">
    <source>
        <dbReference type="ARBA" id="ARBA00004236"/>
    </source>
</evidence>
<evidence type="ECO:0000256" key="3">
    <source>
        <dbReference type="ARBA" id="ARBA00012438"/>
    </source>
</evidence>
<evidence type="ECO:0000259" key="9">
    <source>
        <dbReference type="PROSITE" id="PS50109"/>
    </source>
</evidence>
<organism evidence="10 11">
    <name type="scientific">Gordonia asplenii</name>
    <dbReference type="NCBI Taxonomy" id="2725283"/>
    <lineage>
        <taxon>Bacteria</taxon>
        <taxon>Bacillati</taxon>
        <taxon>Actinomycetota</taxon>
        <taxon>Actinomycetes</taxon>
        <taxon>Mycobacteriales</taxon>
        <taxon>Gordoniaceae</taxon>
        <taxon>Gordonia</taxon>
    </lineage>
</organism>
<feature type="transmembrane region" description="Helical" evidence="8">
    <location>
        <begin position="139"/>
        <end position="162"/>
    </location>
</feature>
<protein>
    <recommendedName>
        <fullName evidence="3">histidine kinase</fullName>
        <ecNumber evidence="3">2.7.13.3</ecNumber>
    </recommendedName>
</protein>
<comment type="caution">
    <text evidence="10">The sequence shown here is derived from an EMBL/GenBank/DDBJ whole genome shotgun (WGS) entry which is preliminary data.</text>
</comment>
<comment type="subcellular location">
    <subcellularLocation>
        <location evidence="2">Cell membrane</location>
    </subcellularLocation>
</comment>
<dbReference type="Gene3D" id="3.30.565.10">
    <property type="entry name" value="Histidine kinase-like ATPase, C-terminal domain"/>
    <property type="match status" value="1"/>
</dbReference>
<dbReference type="PROSITE" id="PS50109">
    <property type="entry name" value="HIS_KIN"/>
    <property type="match status" value="1"/>
</dbReference>
<dbReference type="Proteomes" id="UP000550729">
    <property type="component" value="Unassembled WGS sequence"/>
</dbReference>
<dbReference type="InterPro" id="IPR036097">
    <property type="entry name" value="HisK_dim/P_sf"/>
</dbReference>
<keyword evidence="4" id="KW-0597">Phosphoprotein</keyword>
<dbReference type="Pfam" id="PF02518">
    <property type="entry name" value="HATPase_c"/>
    <property type="match status" value="1"/>
</dbReference>
<accession>A0A848KW85</accession>
<dbReference type="SUPFAM" id="SSF55874">
    <property type="entry name" value="ATPase domain of HSP90 chaperone/DNA topoisomerase II/histidine kinase"/>
    <property type="match status" value="1"/>
</dbReference>
<evidence type="ECO:0000256" key="7">
    <source>
        <dbReference type="ARBA" id="ARBA00023012"/>
    </source>
</evidence>
<gene>
    <name evidence="10" type="ORF">HH308_07880</name>
</gene>
<evidence type="ECO:0000256" key="6">
    <source>
        <dbReference type="ARBA" id="ARBA00022777"/>
    </source>
</evidence>
<comment type="catalytic activity">
    <reaction evidence="1">
        <text>ATP + protein L-histidine = ADP + protein N-phospho-L-histidine.</text>
        <dbReference type="EC" id="2.7.13.3"/>
    </reaction>
</comment>
<sequence>MRQRILTSMIAMVASVGVLLGIPLMVIAWWWVSDHAHQDLEGRLKRASVLLIQHEDSDQEHAHDASELARSDPAFRLLVPDDGYLVMSHPAVGNVAGRAPEVLVGNPIPAPTFSDSIDLGDLGVLRMSIPRNSVRDDQWAAIGIVAMMVVASVAVTTVVAAITASRLADPVIDLANRAGAMAKGDFRSEWRTYGIAELDRLSTALGDANSEIADRWEREGEIVGEVSHQLRSRLTAIQLRLDELSMHPDPDVVVEAEAAAAQVDRLSKDLDEMVAASRESPDAPAIPIDVSRLVATLREDFEHAYDAQDRRIVVRVPADATAWSSQPSRLREAMSVLLDNALQHGSGTCTISAAGLVSASMLRITVGDEGRGVPDELVTQIFRRGFTGGRGSGVGLALARALIEADGGRLDLVSRHPTVFAIVVPAGPPEGAEIKRDRAPHR</sequence>
<keyword evidence="6 10" id="KW-0418">Kinase</keyword>
<reference evidence="10 11" key="1">
    <citation type="submission" date="2020-04" db="EMBL/GenBank/DDBJ databases">
        <title>Gordonia sp. nov. TBRC 11910.</title>
        <authorList>
            <person name="Suriyachadkun C."/>
        </authorList>
    </citation>
    <scope>NUCLEOTIDE SEQUENCE [LARGE SCALE GENOMIC DNA]</scope>
    <source>
        <strain evidence="10 11">TBRC 11910</strain>
    </source>
</reference>
<dbReference type="GO" id="GO:0005886">
    <property type="term" value="C:plasma membrane"/>
    <property type="evidence" value="ECO:0007669"/>
    <property type="project" value="UniProtKB-SubCell"/>
</dbReference>
<dbReference type="PANTHER" id="PTHR44936:SF9">
    <property type="entry name" value="SENSOR PROTEIN CREC"/>
    <property type="match status" value="1"/>
</dbReference>
<dbReference type="InterPro" id="IPR004358">
    <property type="entry name" value="Sig_transdc_His_kin-like_C"/>
</dbReference>
<dbReference type="InterPro" id="IPR003594">
    <property type="entry name" value="HATPase_dom"/>
</dbReference>
<keyword evidence="8" id="KW-0472">Membrane</keyword>
<evidence type="ECO:0000313" key="10">
    <source>
        <dbReference type="EMBL" id="NMO01135.1"/>
    </source>
</evidence>
<evidence type="ECO:0000313" key="11">
    <source>
        <dbReference type="Proteomes" id="UP000550729"/>
    </source>
</evidence>
<name>A0A848KW85_9ACTN</name>
<dbReference type="PANTHER" id="PTHR44936">
    <property type="entry name" value="SENSOR PROTEIN CREC"/>
    <property type="match status" value="1"/>
</dbReference>
<keyword evidence="11" id="KW-1185">Reference proteome</keyword>
<dbReference type="PRINTS" id="PR00344">
    <property type="entry name" value="BCTRLSENSOR"/>
</dbReference>
<keyword evidence="8" id="KW-0812">Transmembrane</keyword>
<dbReference type="AlphaFoldDB" id="A0A848KW85"/>
<feature type="transmembrane region" description="Helical" evidence="8">
    <location>
        <begin position="12"/>
        <end position="32"/>
    </location>
</feature>
<proteinExistence type="predicted"/>
<dbReference type="GO" id="GO:0000155">
    <property type="term" value="F:phosphorelay sensor kinase activity"/>
    <property type="evidence" value="ECO:0007669"/>
    <property type="project" value="InterPro"/>
</dbReference>
<evidence type="ECO:0000256" key="1">
    <source>
        <dbReference type="ARBA" id="ARBA00000085"/>
    </source>
</evidence>
<evidence type="ECO:0000256" key="4">
    <source>
        <dbReference type="ARBA" id="ARBA00022553"/>
    </source>
</evidence>
<feature type="domain" description="Histidine kinase" evidence="9">
    <location>
        <begin position="225"/>
        <end position="428"/>
    </location>
</feature>
<evidence type="ECO:0000256" key="8">
    <source>
        <dbReference type="SAM" id="Phobius"/>
    </source>
</evidence>
<evidence type="ECO:0000256" key="5">
    <source>
        <dbReference type="ARBA" id="ARBA00022679"/>
    </source>
</evidence>
<keyword evidence="5" id="KW-0808">Transferase</keyword>
<dbReference type="EMBL" id="JABBNB010000006">
    <property type="protein sequence ID" value="NMO01135.1"/>
    <property type="molecule type" value="Genomic_DNA"/>
</dbReference>
<dbReference type="EC" id="2.7.13.3" evidence="3"/>
<keyword evidence="8" id="KW-1133">Transmembrane helix</keyword>